<dbReference type="InterPro" id="IPR002477">
    <property type="entry name" value="Peptidoglycan-bd-like"/>
</dbReference>
<dbReference type="InterPro" id="IPR029030">
    <property type="entry name" value="Caspase-like_dom_sf"/>
</dbReference>
<dbReference type="InterPro" id="IPR011990">
    <property type="entry name" value="TPR-like_helical_dom_sf"/>
</dbReference>
<keyword evidence="3" id="KW-1185">Reference proteome</keyword>
<reference evidence="2 3" key="1">
    <citation type="submission" date="2021-03" db="EMBL/GenBank/DDBJ databases">
        <authorList>
            <person name="So Y."/>
        </authorList>
    </citation>
    <scope>NUCLEOTIDE SEQUENCE [LARGE SCALE GENOMIC DNA]</scope>
    <source>
        <strain evidence="2 3">PWR1</strain>
    </source>
</reference>
<dbReference type="InterPro" id="IPR052039">
    <property type="entry name" value="Caspase-related_regulators"/>
</dbReference>
<dbReference type="PROSITE" id="PS50208">
    <property type="entry name" value="CASPASE_P20"/>
    <property type="match status" value="1"/>
</dbReference>
<dbReference type="Pfam" id="PF00656">
    <property type="entry name" value="Peptidase_C14"/>
    <property type="match status" value="1"/>
</dbReference>
<gene>
    <name evidence="2" type="ORF">J5Y09_13185</name>
</gene>
<dbReference type="InterPro" id="IPR001309">
    <property type="entry name" value="Pept_C14_p20"/>
</dbReference>
<name>A0ABS4AU34_9PROT</name>
<dbReference type="Proteomes" id="UP000680815">
    <property type="component" value="Unassembled WGS sequence"/>
</dbReference>
<sequence length="539" mass="58060">MTLVAVTLASTMAAAQSERRVALVIGNGAYRHVSPLRNAGNDARRMAEVLQQAGFEVILGVDLDRQGMDARIRDFGNRLDGGRLGTFFYAGHGLQVGGENYLLPVDARLERERDLEFEAVPLNRVLRVAESAAPTNLIFLDACRDNPLARSLARSMGTRSSAVGPGLAQVTLSGVGTLVAFATQPGNVALDGEQGNNSPFTAALAEHIATPGLDIGVAMRRVRETVIAATERRQVPWDHSSLVGDVVLVPAAVRPVQPPPAEAQPRMPPNVSPEAFELTFWQSVQASDTVHEYEEYLRQYPNGRFAGLARARIEDRRRNEAPPSERAAPRVLARDLTQPEVMELQALLDALGFEPGTADGVAGPRTRTAVEAFARAALRPEEVALDTVLLTRLREMTAEFQQLTVRPAASPRGVAATAAPDPGDRYQRGWAAEHAAPPDYAEARYWYGLAARGENVPALLQLGLLLVRGQGGPADAIGGSLLWRIAAARGNGTAAYNLGAMLENGIGITAHPRWARYWYDVAAEAGHAQARDAVRRLAR</sequence>
<comment type="caution">
    <text evidence="2">The sequence shown here is derived from an EMBL/GenBank/DDBJ whole genome shotgun (WGS) entry which is preliminary data.</text>
</comment>
<dbReference type="InterPro" id="IPR036365">
    <property type="entry name" value="PGBD-like_sf"/>
</dbReference>
<evidence type="ECO:0000259" key="1">
    <source>
        <dbReference type="PROSITE" id="PS50208"/>
    </source>
</evidence>
<dbReference type="Gene3D" id="1.10.101.10">
    <property type="entry name" value="PGBD-like superfamily/PGBD"/>
    <property type="match status" value="1"/>
</dbReference>
<dbReference type="InterPro" id="IPR006597">
    <property type="entry name" value="Sel1-like"/>
</dbReference>
<evidence type="ECO:0000313" key="2">
    <source>
        <dbReference type="EMBL" id="MBP0464869.1"/>
    </source>
</evidence>
<dbReference type="Gene3D" id="3.40.50.1460">
    <property type="match status" value="1"/>
</dbReference>
<dbReference type="SMART" id="SM00671">
    <property type="entry name" value="SEL1"/>
    <property type="match status" value="3"/>
</dbReference>
<dbReference type="InterPro" id="IPR036366">
    <property type="entry name" value="PGBDSf"/>
</dbReference>
<dbReference type="EMBL" id="JAGIYZ010000012">
    <property type="protein sequence ID" value="MBP0464869.1"/>
    <property type="molecule type" value="Genomic_DNA"/>
</dbReference>
<dbReference type="PANTHER" id="PTHR22576">
    <property type="entry name" value="MUCOSA ASSOCIATED LYMPHOID TISSUE LYMPHOMA TRANSLOCATION PROTEIN 1/PARACASPASE"/>
    <property type="match status" value="1"/>
</dbReference>
<dbReference type="SUPFAM" id="SSF52129">
    <property type="entry name" value="Caspase-like"/>
    <property type="match status" value="1"/>
</dbReference>
<evidence type="ECO:0000313" key="3">
    <source>
        <dbReference type="Proteomes" id="UP000680815"/>
    </source>
</evidence>
<dbReference type="Pfam" id="PF08238">
    <property type="entry name" value="Sel1"/>
    <property type="match status" value="3"/>
</dbReference>
<dbReference type="InterPro" id="IPR011600">
    <property type="entry name" value="Pept_C14_caspase"/>
</dbReference>
<accession>A0ABS4AU34</accession>
<protein>
    <submittedName>
        <fullName evidence="2">Caspase family protein</fullName>
    </submittedName>
</protein>
<dbReference type="SUPFAM" id="SSF47090">
    <property type="entry name" value="PGBD-like"/>
    <property type="match status" value="1"/>
</dbReference>
<dbReference type="Gene3D" id="1.25.40.10">
    <property type="entry name" value="Tetratricopeptide repeat domain"/>
    <property type="match status" value="1"/>
</dbReference>
<dbReference type="PANTHER" id="PTHR22576:SF37">
    <property type="entry name" value="MUCOSA-ASSOCIATED LYMPHOID TISSUE LYMPHOMA TRANSLOCATION PROTEIN 1"/>
    <property type="match status" value="1"/>
</dbReference>
<proteinExistence type="predicted"/>
<organism evidence="2 3">
    <name type="scientific">Roseomonas nitratireducens</name>
    <dbReference type="NCBI Taxonomy" id="2820810"/>
    <lineage>
        <taxon>Bacteria</taxon>
        <taxon>Pseudomonadati</taxon>
        <taxon>Pseudomonadota</taxon>
        <taxon>Alphaproteobacteria</taxon>
        <taxon>Acetobacterales</taxon>
        <taxon>Roseomonadaceae</taxon>
        <taxon>Roseomonas</taxon>
    </lineage>
</organism>
<dbReference type="RefSeq" id="WP_209352266.1">
    <property type="nucleotide sequence ID" value="NZ_JAGIYZ010000012.1"/>
</dbReference>
<dbReference type="SUPFAM" id="SSF81901">
    <property type="entry name" value="HCP-like"/>
    <property type="match status" value="1"/>
</dbReference>
<dbReference type="Pfam" id="PF01471">
    <property type="entry name" value="PG_binding_1"/>
    <property type="match status" value="1"/>
</dbReference>
<feature type="domain" description="Caspase family p20" evidence="1">
    <location>
        <begin position="18"/>
        <end position="147"/>
    </location>
</feature>